<sequence>MAAQFYRYLNPSEVKTLKKTIRTSTGLEAERDLAWITLCLNTGIRVEPLSLYTVGDARTALRHGRFVVRGETNKRGKGVNILLLKDAEQAIIDLLRIRQSMGGDNRQTDEPLLISARGKSKGTGMTTRAYQLRLRHWATKAGLACAEQVSPHWLRHTLAKEIIHQSTAKNPLQIVQATLGHSNIASTGIYTMPDRETIDAGLETVRV</sequence>
<dbReference type="Gene3D" id="1.10.443.10">
    <property type="entry name" value="Intergrase catalytic core"/>
    <property type="match status" value="1"/>
</dbReference>
<dbReference type="InterPro" id="IPR050090">
    <property type="entry name" value="Tyrosine_recombinase_XerCD"/>
</dbReference>
<keyword evidence="1" id="KW-0229">DNA integration</keyword>
<dbReference type="Proteomes" id="UP000192491">
    <property type="component" value="Unassembled WGS sequence"/>
</dbReference>
<evidence type="ECO:0000313" key="5">
    <source>
        <dbReference type="Proteomes" id="UP000192491"/>
    </source>
</evidence>
<evidence type="ECO:0000259" key="3">
    <source>
        <dbReference type="PROSITE" id="PS51898"/>
    </source>
</evidence>
<dbReference type="SUPFAM" id="SSF56349">
    <property type="entry name" value="DNA breaking-rejoining enzymes"/>
    <property type="match status" value="1"/>
</dbReference>
<dbReference type="EMBL" id="MTEJ01000192">
    <property type="protein sequence ID" value="OQX07925.1"/>
    <property type="molecule type" value="Genomic_DNA"/>
</dbReference>
<organism evidence="4 5">
    <name type="scientific">Thiothrix lacustris</name>
    <dbReference type="NCBI Taxonomy" id="525917"/>
    <lineage>
        <taxon>Bacteria</taxon>
        <taxon>Pseudomonadati</taxon>
        <taxon>Pseudomonadota</taxon>
        <taxon>Gammaproteobacteria</taxon>
        <taxon>Thiotrichales</taxon>
        <taxon>Thiotrichaceae</taxon>
        <taxon>Thiothrix</taxon>
    </lineage>
</organism>
<dbReference type="InterPro" id="IPR011010">
    <property type="entry name" value="DNA_brk_join_enz"/>
</dbReference>
<keyword evidence="2" id="KW-0233">DNA recombination</keyword>
<dbReference type="Pfam" id="PF00589">
    <property type="entry name" value="Phage_integrase"/>
    <property type="match status" value="1"/>
</dbReference>
<accession>A0A1Y1QKL0</accession>
<dbReference type="PROSITE" id="PS51898">
    <property type="entry name" value="TYR_RECOMBINASE"/>
    <property type="match status" value="1"/>
</dbReference>
<dbReference type="GO" id="GO:0003677">
    <property type="term" value="F:DNA binding"/>
    <property type="evidence" value="ECO:0007669"/>
    <property type="project" value="InterPro"/>
</dbReference>
<dbReference type="PANTHER" id="PTHR30349:SF90">
    <property type="entry name" value="TYROSINE RECOMBINASE XERD"/>
    <property type="match status" value="1"/>
</dbReference>
<dbReference type="GO" id="GO:0006310">
    <property type="term" value="P:DNA recombination"/>
    <property type="evidence" value="ECO:0007669"/>
    <property type="project" value="UniProtKB-KW"/>
</dbReference>
<comment type="caution">
    <text evidence="4">The sequence shown here is derived from an EMBL/GenBank/DDBJ whole genome shotgun (WGS) entry which is preliminary data.</text>
</comment>
<evidence type="ECO:0000313" key="4">
    <source>
        <dbReference type="EMBL" id="OQX07925.1"/>
    </source>
</evidence>
<dbReference type="CDD" id="cd00397">
    <property type="entry name" value="DNA_BRE_C"/>
    <property type="match status" value="1"/>
</dbReference>
<protein>
    <recommendedName>
        <fullName evidence="3">Tyr recombinase domain-containing protein</fullName>
    </recommendedName>
</protein>
<feature type="domain" description="Tyr recombinase" evidence="3">
    <location>
        <begin position="4"/>
        <end position="203"/>
    </location>
</feature>
<reference evidence="4 5" key="1">
    <citation type="submission" date="2017-01" db="EMBL/GenBank/DDBJ databases">
        <title>Novel large sulfur bacteria in the metagenomes of groundwater-fed chemosynthetic microbial mats in the Lake Huron basin.</title>
        <authorList>
            <person name="Sharrar A.M."/>
            <person name="Flood B.E."/>
            <person name="Bailey J.V."/>
            <person name="Jones D.S."/>
            <person name="Biddanda B."/>
            <person name="Ruberg S.A."/>
            <person name="Marcus D.N."/>
            <person name="Dick G.J."/>
        </authorList>
    </citation>
    <scope>NUCLEOTIDE SEQUENCE [LARGE SCALE GENOMIC DNA]</scope>
    <source>
        <strain evidence="4">A8</strain>
    </source>
</reference>
<dbReference type="InterPro" id="IPR002104">
    <property type="entry name" value="Integrase_catalytic"/>
</dbReference>
<gene>
    <name evidence="4" type="ORF">BWK73_26785</name>
</gene>
<dbReference type="PANTHER" id="PTHR30349">
    <property type="entry name" value="PHAGE INTEGRASE-RELATED"/>
    <property type="match status" value="1"/>
</dbReference>
<proteinExistence type="predicted"/>
<name>A0A1Y1QKL0_9GAMM</name>
<evidence type="ECO:0000256" key="1">
    <source>
        <dbReference type="ARBA" id="ARBA00022908"/>
    </source>
</evidence>
<evidence type="ECO:0000256" key="2">
    <source>
        <dbReference type="ARBA" id="ARBA00023172"/>
    </source>
</evidence>
<dbReference type="InterPro" id="IPR013762">
    <property type="entry name" value="Integrase-like_cat_sf"/>
</dbReference>
<dbReference type="GO" id="GO:0015074">
    <property type="term" value="P:DNA integration"/>
    <property type="evidence" value="ECO:0007669"/>
    <property type="project" value="UniProtKB-KW"/>
</dbReference>
<dbReference type="AlphaFoldDB" id="A0A1Y1QKL0"/>